<gene>
    <name evidence="1" type="ORF">FA95DRAFT_1560357</name>
</gene>
<accession>A0ACB8RR26</accession>
<dbReference type="Proteomes" id="UP000814033">
    <property type="component" value="Unassembled WGS sequence"/>
</dbReference>
<feature type="non-terminal residue" evidence="1">
    <location>
        <position position="82"/>
    </location>
</feature>
<evidence type="ECO:0000313" key="2">
    <source>
        <dbReference type="Proteomes" id="UP000814033"/>
    </source>
</evidence>
<reference evidence="1" key="1">
    <citation type="submission" date="2021-02" db="EMBL/GenBank/DDBJ databases">
        <authorList>
            <consortium name="DOE Joint Genome Institute"/>
            <person name="Ahrendt S."/>
            <person name="Looney B.P."/>
            <person name="Miyauchi S."/>
            <person name="Morin E."/>
            <person name="Drula E."/>
            <person name="Courty P.E."/>
            <person name="Chicoki N."/>
            <person name="Fauchery L."/>
            <person name="Kohler A."/>
            <person name="Kuo A."/>
            <person name="Labutti K."/>
            <person name="Pangilinan J."/>
            <person name="Lipzen A."/>
            <person name="Riley R."/>
            <person name="Andreopoulos W."/>
            <person name="He G."/>
            <person name="Johnson J."/>
            <person name="Barry K.W."/>
            <person name="Grigoriev I.V."/>
            <person name="Nagy L."/>
            <person name="Hibbett D."/>
            <person name="Henrissat B."/>
            <person name="Matheny P.B."/>
            <person name="Labbe J."/>
            <person name="Martin F."/>
        </authorList>
    </citation>
    <scope>NUCLEOTIDE SEQUENCE</scope>
    <source>
        <strain evidence="1">FP105234-sp</strain>
    </source>
</reference>
<name>A0ACB8RR26_9AGAM</name>
<organism evidence="1 2">
    <name type="scientific">Auriscalpium vulgare</name>
    <dbReference type="NCBI Taxonomy" id="40419"/>
    <lineage>
        <taxon>Eukaryota</taxon>
        <taxon>Fungi</taxon>
        <taxon>Dikarya</taxon>
        <taxon>Basidiomycota</taxon>
        <taxon>Agaricomycotina</taxon>
        <taxon>Agaricomycetes</taxon>
        <taxon>Russulales</taxon>
        <taxon>Auriscalpiaceae</taxon>
        <taxon>Auriscalpium</taxon>
    </lineage>
</organism>
<proteinExistence type="predicted"/>
<reference evidence="1" key="2">
    <citation type="journal article" date="2022" name="New Phytol.">
        <title>Evolutionary transition to the ectomycorrhizal habit in the genomes of a hyperdiverse lineage of mushroom-forming fungi.</title>
        <authorList>
            <person name="Looney B."/>
            <person name="Miyauchi S."/>
            <person name="Morin E."/>
            <person name="Drula E."/>
            <person name="Courty P.E."/>
            <person name="Kohler A."/>
            <person name="Kuo A."/>
            <person name="LaButti K."/>
            <person name="Pangilinan J."/>
            <person name="Lipzen A."/>
            <person name="Riley R."/>
            <person name="Andreopoulos W."/>
            <person name="He G."/>
            <person name="Johnson J."/>
            <person name="Nolan M."/>
            <person name="Tritt A."/>
            <person name="Barry K.W."/>
            <person name="Grigoriev I.V."/>
            <person name="Nagy L.G."/>
            <person name="Hibbett D."/>
            <person name="Henrissat B."/>
            <person name="Matheny P.B."/>
            <person name="Labbe J."/>
            <person name="Martin F.M."/>
        </authorList>
    </citation>
    <scope>NUCLEOTIDE SEQUENCE</scope>
    <source>
        <strain evidence="1">FP105234-sp</strain>
    </source>
</reference>
<dbReference type="EMBL" id="MU275932">
    <property type="protein sequence ID" value="KAI0046176.1"/>
    <property type="molecule type" value="Genomic_DNA"/>
</dbReference>
<protein>
    <submittedName>
        <fullName evidence="1">Uncharacterized protein</fullName>
    </submittedName>
</protein>
<comment type="caution">
    <text evidence="1">The sequence shown here is derived from an EMBL/GenBank/DDBJ whole genome shotgun (WGS) entry which is preliminary data.</text>
</comment>
<keyword evidence="2" id="KW-1185">Reference proteome</keyword>
<evidence type="ECO:0000313" key="1">
    <source>
        <dbReference type="EMBL" id="KAI0046176.1"/>
    </source>
</evidence>
<sequence>MSFTPIAITFDGTLSLTGAGADAAHVIVPGLTEPIGLGNICLVDGWQAKLVEGGFYIPGRVLSILSGLVFVLAILTFSARIW</sequence>